<keyword evidence="2" id="KW-1185">Reference proteome</keyword>
<evidence type="ECO:0000313" key="1">
    <source>
        <dbReference type="EMBL" id="QSO50129.1"/>
    </source>
</evidence>
<gene>
    <name evidence="1" type="ORF">JZ786_24495</name>
</gene>
<dbReference type="EMBL" id="CP071183">
    <property type="protein sequence ID" value="QSO50129.1"/>
    <property type="molecule type" value="Genomic_DNA"/>
</dbReference>
<organism evidence="1 2">
    <name type="scientific">Alicyclobacillus mengziensis</name>
    <dbReference type="NCBI Taxonomy" id="2931921"/>
    <lineage>
        <taxon>Bacteria</taxon>
        <taxon>Bacillati</taxon>
        <taxon>Bacillota</taxon>
        <taxon>Bacilli</taxon>
        <taxon>Bacillales</taxon>
        <taxon>Alicyclobacillaceae</taxon>
        <taxon>Alicyclobacillus</taxon>
    </lineage>
</organism>
<proteinExistence type="predicted"/>
<keyword evidence="1" id="KW-0614">Plasmid</keyword>
<sequence>MNELTKALAGQPEPNNIGDRVIWQAMSFIRIIANETTIPLETFGWHDKDKEGGWIRLNEISKKLLELEYGNDASNYYVWNETPSKGTIYKYDPYSNWWVEYGSTFGYA</sequence>
<evidence type="ECO:0000313" key="2">
    <source>
        <dbReference type="Proteomes" id="UP000663505"/>
    </source>
</evidence>
<geneLocation type="plasmid" evidence="1 2">
    <name>unnamed</name>
</geneLocation>
<accession>A0A9X7W482</accession>
<dbReference type="Proteomes" id="UP000663505">
    <property type="component" value="Plasmid unnamed"/>
</dbReference>
<dbReference type="KEGG" id="afx:JZ786_24495"/>
<reference evidence="1 2" key="1">
    <citation type="submission" date="2021-02" db="EMBL/GenBank/DDBJ databases">
        <title>Alicyclobacillus curvatus sp. nov. and Alicyclobacillus mengziensis sp. nov., two acidophilic bacteria isolated from acid mine drainage.</title>
        <authorList>
            <person name="Huang Y."/>
        </authorList>
    </citation>
    <scope>NUCLEOTIDE SEQUENCE [LARGE SCALE GENOMIC DNA]</scope>
    <source>
        <strain evidence="1 2">S30H14</strain>
        <plasmid evidence="1 2">unnamed</plasmid>
    </source>
</reference>
<dbReference type="RefSeq" id="WP_206659430.1">
    <property type="nucleotide sequence ID" value="NZ_CP071183.1"/>
</dbReference>
<protein>
    <submittedName>
        <fullName evidence="1">Uncharacterized protein</fullName>
    </submittedName>
</protein>
<name>A0A9X7W482_9BACL</name>
<dbReference type="AlphaFoldDB" id="A0A9X7W482"/>